<feature type="domain" description="Retrotransposon gag" evidence="3">
    <location>
        <begin position="31"/>
        <end position="125"/>
    </location>
</feature>
<feature type="coiled-coil region" evidence="1">
    <location>
        <begin position="493"/>
        <end position="603"/>
    </location>
</feature>
<keyword evidence="1" id="KW-0175">Coiled coil</keyword>
<keyword evidence="5" id="KW-1185">Reference proteome</keyword>
<feature type="compositionally biased region" description="Polar residues" evidence="2">
    <location>
        <begin position="191"/>
        <end position="205"/>
    </location>
</feature>
<dbReference type="Proteomes" id="UP000652761">
    <property type="component" value="Unassembled WGS sequence"/>
</dbReference>
<protein>
    <recommendedName>
        <fullName evidence="3">Retrotransposon gag domain-containing protein</fullName>
    </recommendedName>
</protein>
<evidence type="ECO:0000259" key="3">
    <source>
        <dbReference type="Pfam" id="PF03732"/>
    </source>
</evidence>
<comment type="caution">
    <text evidence="4">The sequence shown here is derived from an EMBL/GenBank/DDBJ whole genome shotgun (WGS) entry which is preliminary data.</text>
</comment>
<feature type="compositionally biased region" description="Acidic residues" evidence="2">
    <location>
        <begin position="452"/>
        <end position="461"/>
    </location>
</feature>
<feature type="compositionally biased region" description="Basic residues" evidence="2">
    <location>
        <begin position="433"/>
        <end position="445"/>
    </location>
</feature>
<feature type="region of interest" description="Disordered" evidence="2">
    <location>
        <begin position="260"/>
        <end position="281"/>
    </location>
</feature>
<name>A0A843UA04_COLES</name>
<sequence>MQGLVQAMQTQAHTQAAPQAHTQAAPQAQLEAQERADVWWSSLLRTRFEDGAVEVGWDEFVRLFRAKFVPEHIEDKMEHEFLSLTQGSMTILEYEARFAELSKYAPHIVADDRRKVKKFVMGLRPSLRTRLVAFDHRTLEQALSAACRQEGEMEQYLEEKKASQKRPTAPFQRQERKKAAFQSLQRPMASGSGQVPSQRSSNASIGSRIVQGFSRESSVDQPQQQQQQHQRQRRDDQGDLEPSLSVQTLFGKEVSTHPTMVSTQHLSIKGKKGRSTLDPVPRTTCLQKWDNRSTQHQSRSTLDLVPRTANSLTWDSVSTPPPGQVDTLRKDSILRWMFATCQPRAMGYQPRIVCRCTQRVSLESFGYKRSLIGPPSHQETQLTLRASRKFPGGYKRSSPSSALCVLPEDQFSPIQVCNKPGHMKGECPENKKEKHKKFQKFKKPKAMVATWSDEDSSEEEEEKKSSSSESEEDCFMANSSDGKVSTSFEDYTIDDWQDAYAELVENFSEIRKENKHLKKKIENLYHNQSSNNRICELENEITELNEEKENLLNLIDELKLASQKASQEFKDLTKKLEIEKQEKQQKIEEIETLKNQLKERDEVIQTFTKGKDNLEATLGTTMITTSHGLGFNKKKPMKDKSGEKKGKTRLIKFVKGPNLENTEIQQTANKTLNKTQNKAKTQKQKKTIRSTQSPDRSTPVHKKKASVAAVSTPVQERPTCSTSKATNNSTQNSNKNLKNKKKSKEIVYEEPWTSKTAFQDDWINPWSQWPCRHIV</sequence>
<dbReference type="AlphaFoldDB" id="A0A843UA04"/>
<evidence type="ECO:0000313" key="5">
    <source>
        <dbReference type="Proteomes" id="UP000652761"/>
    </source>
</evidence>
<dbReference type="EMBL" id="NMUH01000385">
    <property type="protein sequence ID" value="MQL78163.1"/>
    <property type="molecule type" value="Genomic_DNA"/>
</dbReference>
<evidence type="ECO:0000256" key="2">
    <source>
        <dbReference type="SAM" id="MobiDB-lite"/>
    </source>
</evidence>
<feature type="region of interest" description="Disordered" evidence="2">
    <location>
        <begin position="661"/>
        <end position="745"/>
    </location>
</feature>
<gene>
    <name evidence="4" type="ORF">Taro_010587</name>
</gene>
<organism evidence="4 5">
    <name type="scientific">Colocasia esculenta</name>
    <name type="common">Wild taro</name>
    <name type="synonym">Arum esculentum</name>
    <dbReference type="NCBI Taxonomy" id="4460"/>
    <lineage>
        <taxon>Eukaryota</taxon>
        <taxon>Viridiplantae</taxon>
        <taxon>Streptophyta</taxon>
        <taxon>Embryophyta</taxon>
        <taxon>Tracheophyta</taxon>
        <taxon>Spermatophyta</taxon>
        <taxon>Magnoliopsida</taxon>
        <taxon>Liliopsida</taxon>
        <taxon>Araceae</taxon>
        <taxon>Aroideae</taxon>
        <taxon>Colocasieae</taxon>
        <taxon>Colocasia</taxon>
    </lineage>
</organism>
<feature type="compositionally biased region" description="Low complexity" evidence="2">
    <location>
        <begin position="665"/>
        <end position="679"/>
    </location>
</feature>
<accession>A0A843UA04</accession>
<evidence type="ECO:0000313" key="4">
    <source>
        <dbReference type="EMBL" id="MQL78163.1"/>
    </source>
</evidence>
<dbReference type="Pfam" id="PF03732">
    <property type="entry name" value="Retrotrans_gag"/>
    <property type="match status" value="1"/>
</dbReference>
<feature type="compositionally biased region" description="Low complexity" evidence="2">
    <location>
        <begin position="220"/>
        <end position="229"/>
    </location>
</feature>
<reference evidence="4" key="1">
    <citation type="submission" date="2017-07" db="EMBL/GenBank/DDBJ databases">
        <title>Taro Niue Genome Assembly and Annotation.</title>
        <authorList>
            <person name="Atibalentja N."/>
            <person name="Keating K."/>
            <person name="Fields C.J."/>
        </authorList>
    </citation>
    <scope>NUCLEOTIDE SEQUENCE</scope>
    <source>
        <strain evidence="4">Niue_2</strain>
        <tissue evidence="4">Leaf</tissue>
    </source>
</reference>
<feature type="region of interest" description="Disordered" evidence="2">
    <location>
        <begin position="627"/>
        <end position="647"/>
    </location>
</feature>
<feature type="compositionally biased region" description="Low complexity" evidence="2">
    <location>
        <begin position="721"/>
        <end position="736"/>
    </location>
</feature>
<feature type="region of interest" description="Disordered" evidence="2">
    <location>
        <begin position="156"/>
        <end position="240"/>
    </location>
</feature>
<evidence type="ECO:0000256" key="1">
    <source>
        <dbReference type="SAM" id="Coils"/>
    </source>
</evidence>
<feature type="region of interest" description="Disordered" evidence="2">
    <location>
        <begin position="1"/>
        <end position="28"/>
    </location>
</feature>
<feature type="region of interest" description="Disordered" evidence="2">
    <location>
        <begin position="424"/>
        <end position="481"/>
    </location>
</feature>
<dbReference type="InterPro" id="IPR005162">
    <property type="entry name" value="Retrotrans_gag_dom"/>
</dbReference>
<proteinExistence type="predicted"/>